<name>A0A8H7MGS8_9PLEO</name>
<sequence>MAHTTRRSSFVSSRNDENAYSDVEDPNWDQLEPSSVLSDDDSNNIAENEVSSLTLDTKQELLTIPLPRTREERKTAEMMARSPRFNYSKELDSCLA</sequence>
<reference evidence="2" key="2">
    <citation type="submission" date="2020-09" db="EMBL/GenBank/DDBJ databases">
        <title>Reference genome assembly for Australian Ascochyta lentis isolate Al4.</title>
        <authorList>
            <person name="Lee R.C."/>
            <person name="Farfan-Caceres L.M."/>
            <person name="Debler J.W."/>
            <person name="Williams A.H."/>
            <person name="Henares B.M."/>
        </authorList>
    </citation>
    <scope>NUCLEOTIDE SEQUENCE</scope>
    <source>
        <strain evidence="2">Al4</strain>
    </source>
</reference>
<dbReference type="EMBL" id="RZGK01000010">
    <property type="protein sequence ID" value="KAF9695784.1"/>
    <property type="molecule type" value="Genomic_DNA"/>
</dbReference>
<evidence type="ECO:0000313" key="3">
    <source>
        <dbReference type="Proteomes" id="UP000651452"/>
    </source>
</evidence>
<evidence type="ECO:0000313" key="2">
    <source>
        <dbReference type="EMBL" id="KAF9695784.1"/>
    </source>
</evidence>
<feature type="compositionally biased region" description="Polar residues" evidence="1">
    <location>
        <begin position="32"/>
        <end position="43"/>
    </location>
</feature>
<reference evidence="2" key="1">
    <citation type="submission" date="2018-12" db="EMBL/GenBank/DDBJ databases">
        <authorList>
            <person name="Syme R.A."/>
            <person name="Farfan-Caceres L."/>
            <person name="Lichtenzveig J."/>
        </authorList>
    </citation>
    <scope>NUCLEOTIDE SEQUENCE</scope>
    <source>
        <strain evidence="2">Al4</strain>
    </source>
</reference>
<accession>A0A8H7MGS8</accession>
<protein>
    <submittedName>
        <fullName evidence="2">Uncharacterized protein</fullName>
    </submittedName>
</protein>
<dbReference type="AlphaFoldDB" id="A0A8H7MGS8"/>
<feature type="region of interest" description="Disordered" evidence="1">
    <location>
        <begin position="1"/>
        <end position="43"/>
    </location>
</feature>
<comment type="caution">
    <text evidence="2">The sequence shown here is derived from an EMBL/GenBank/DDBJ whole genome shotgun (WGS) entry which is preliminary data.</text>
</comment>
<proteinExistence type="predicted"/>
<evidence type="ECO:0000256" key="1">
    <source>
        <dbReference type="SAM" id="MobiDB-lite"/>
    </source>
</evidence>
<organism evidence="2 3">
    <name type="scientific">Ascochyta lentis</name>
    <dbReference type="NCBI Taxonomy" id="205686"/>
    <lineage>
        <taxon>Eukaryota</taxon>
        <taxon>Fungi</taxon>
        <taxon>Dikarya</taxon>
        <taxon>Ascomycota</taxon>
        <taxon>Pezizomycotina</taxon>
        <taxon>Dothideomycetes</taxon>
        <taxon>Pleosporomycetidae</taxon>
        <taxon>Pleosporales</taxon>
        <taxon>Pleosporineae</taxon>
        <taxon>Didymellaceae</taxon>
        <taxon>Ascochyta</taxon>
    </lineage>
</organism>
<dbReference type="Proteomes" id="UP000651452">
    <property type="component" value="Unassembled WGS sequence"/>
</dbReference>
<gene>
    <name evidence="2" type="ORF">EKO04_006061</name>
</gene>
<keyword evidence="3" id="KW-1185">Reference proteome</keyword>